<reference evidence="3 4" key="1">
    <citation type="journal article" date="2019" name="Int. J. Syst. Evol. Microbiol.">
        <title>Capsulimonas corticalis gen. nov., sp. nov., an aerobic capsulated bacterium, of a novel bacterial order, Capsulimonadales ord. nov., of the class Armatimonadia of the phylum Armatimonadetes.</title>
        <authorList>
            <person name="Li J."/>
            <person name="Kudo C."/>
            <person name="Tonouchi A."/>
        </authorList>
    </citation>
    <scope>NUCLEOTIDE SEQUENCE [LARGE SCALE GENOMIC DNA]</scope>
    <source>
        <strain evidence="3 4">AX-7</strain>
    </source>
</reference>
<dbReference type="PRINTS" id="PR00364">
    <property type="entry name" value="DISEASERSIST"/>
</dbReference>
<dbReference type="Proteomes" id="UP000287394">
    <property type="component" value="Chromosome"/>
</dbReference>
<dbReference type="PROSITE" id="PS50005">
    <property type="entry name" value="TPR"/>
    <property type="match status" value="1"/>
</dbReference>
<evidence type="ECO:0000313" key="3">
    <source>
        <dbReference type="EMBL" id="BDI29558.1"/>
    </source>
</evidence>
<dbReference type="Pfam" id="PF03704">
    <property type="entry name" value="BTAD"/>
    <property type="match status" value="1"/>
</dbReference>
<dbReference type="InterPro" id="IPR027417">
    <property type="entry name" value="P-loop_NTPase"/>
</dbReference>
<dbReference type="Pfam" id="PF13424">
    <property type="entry name" value="TPR_12"/>
    <property type="match status" value="1"/>
</dbReference>
<dbReference type="Pfam" id="PF13401">
    <property type="entry name" value="AAA_22"/>
    <property type="match status" value="1"/>
</dbReference>
<dbReference type="SUPFAM" id="SSF52540">
    <property type="entry name" value="P-loop containing nucleoside triphosphate hydrolases"/>
    <property type="match status" value="1"/>
</dbReference>
<dbReference type="SUPFAM" id="SSF48452">
    <property type="entry name" value="TPR-like"/>
    <property type="match status" value="3"/>
</dbReference>
<keyword evidence="4" id="KW-1185">Reference proteome</keyword>
<sequence>MAMNALETDTTPLTLTFFGPMQVLVEGRLLPPQRSRKTLWVLALLALRRDCAVERAWLTEALWPDAYPDQAAVNLNPILSDLRRTLGVEARRLQTPSRHTLRLDLEGAVVDLVEFDAALISQKPGSLERAVSLYTGPLLEGCLEEWASQERNAREQDCLRALQTLAQMALTAGNYGGAADYFRRATRISPQWEAAQRGLMQALSQSGDGNAAMDVYRSFLRLLRRDDPQAAPDKETITLYTSLRAEAQKRASQTAAPAAKAASNSKAAGPEATGARVTGYLPHPLTNIIGREDEREELAALLRRSRLVTITGSGGIGKTRLAIEAAKHAAPEHPDGVWLVGLDALTDKTMLSRQIAAVFGLKEETNELYLDTVIRHIRHKQLLLVLDNCEHLLDASAQTAGALLQECAGLRLLTTSREALGVTGEAVWVTPALSTPDPAHLPTVPSTLVRVLAGYESVQLFVDRAWSQQKERALTPDNAQAVAHLCARMEGIPLAIELAAARARSLTVQQISARLDDQMGLLTGGNRAAHSRQQTLRATLDWSYALLSPAEQRLLACVSVFSGGWSLEAAEGVCSDKNTPASQILDLLTSLVDKSLVVFDATQADCGRFRLLEMVRQYAASRLAESGRENIVRGRHRNWFLKIAEEADLPTVEGAELEQALRRLEGDYDNLRSALAGYEQDAKGTQAGLRLAGALWRFWSNRHFYREGRAFLHRALSRESVPSMTKARGVALKGAGILAVRQSDYVSARTHHEQSLIVFRALNDRKDASRALDYLNDVAHLQGDAAAAQTYYEEARAYFAQSLNIARETGDPAEIAGELRALAMLIYNHDHGRVVRQDIDEARALFEESLLIYQALGDKSRSAMQLNGMATMFHLQGDYVSAQKYYEQSLILYREINAKTGIAMELNSLGVLAYNQGEYDAARAYYEEGLAISCELDDKWWMARSYRCLFLVYKKQEDYSLARAFQEQEILLRRELGDQAGLATGLEGMASLMQRECDFSEAARMWGAAQQLRESVHAPLPTRQQEDYSREVEQARSAFGEERFAAAWAEGQAMGWEQAGAFPTD</sequence>
<dbReference type="SMART" id="SM00028">
    <property type="entry name" value="TPR"/>
    <property type="match status" value="4"/>
</dbReference>
<protein>
    <submittedName>
        <fullName evidence="3">Serine/threonine protein kinase</fullName>
    </submittedName>
</protein>
<evidence type="ECO:0000256" key="1">
    <source>
        <dbReference type="SAM" id="Coils"/>
    </source>
</evidence>
<accession>A0A402CZ35</accession>
<dbReference type="InterPro" id="IPR005158">
    <property type="entry name" value="BTAD"/>
</dbReference>
<dbReference type="InterPro" id="IPR019734">
    <property type="entry name" value="TPR_rpt"/>
</dbReference>
<organism evidence="3 4">
    <name type="scientific">Capsulimonas corticalis</name>
    <dbReference type="NCBI Taxonomy" id="2219043"/>
    <lineage>
        <taxon>Bacteria</taxon>
        <taxon>Bacillati</taxon>
        <taxon>Armatimonadota</taxon>
        <taxon>Armatimonadia</taxon>
        <taxon>Capsulimonadales</taxon>
        <taxon>Capsulimonadaceae</taxon>
        <taxon>Capsulimonas</taxon>
    </lineage>
</organism>
<evidence type="ECO:0000313" key="4">
    <source>
        <dbReference type="Proteomes" id="UP000287394"/>
    </source>
</evidence>
<dbReference type="InterPro" id="IPR011990">
    <property type="entry name" value="TPR-like_helical_dom_sf"/>
</dbReference>
<feature type="region of interest" description="Disordered" evidence="2">
    <location>
        <begin position="251"/>
        <end position="275"/>
    </location>
</feature>
<dbReference type="SUPFAM" id="SSF46894">
    <property type="entry name" value="C-terminal effector domain of the bipartite response regulators"/>
    <property type="match status" value="1"/>
</dbReference>
<dbReference type="InterPro" id="IPR036388">
    <property type="entry name" value="WH-like_DNA-bd_sf"/>
</dbReference>
<dbReference type="Gene3D" id="3.40.50.300">
    <property type="entry name" value="P-loop containing nucleotide triphosphate hydrolases"/>
    <property type="match status" value="1"/>
</dbReference>
<dbReference type="InterPro" id="IPR016032">
    <property type="entry name" value="Sig_transdc_resp-reg_C-effctor"/>
</dbReference>
<dbReference type="GO" id="GO:0004674">
    <property type="term" value="F:protein serine/threonine kinase activity"/>
    <property type="evidence" value="ECO:0007669"/>
    <property type="project" value="UniProtKB-KW"/>
</dbReference>
<feature type="coiled-coil region" evidence="1">
    <location>
        <begin position="654"/>
        <end position="681"/>
    </location>
</feature>
<dbReference type="EMBL" id="AP025739">
    <property type="protein sequence ID" value="BDI29558.1"/>
    <property type="molecule type" value="Genomic_DNA"/>
</dbReference>
<dbReference type="SMART" id="SM01043">
    <property type="entry name" value="BTAD"/>
    <property type="match status" value="1"/>
</dbReference>
<name>A0A402CZ35_9BACT</name>
<dbReference type="InterPro" id="IPR049945">
    <property type="entry name" value="AAA_22"/>
</dbReference>
<proteinExistence type="predicted"/>
<dbReference type="KEGG" id="ccot:CCAX7_16090"/>
<keyword evidence="3" id="KW-0808">Transferase</keyword>
<evidence type="ECO:0000256" key="2">
    <source>
        <dbReference type="SAM" id="MobiDB-lite"/>
    </source>
</evidence>
<feature type="compositionally biased region" description="Low complexity" evidence="2">
    <location>
        <begin position="251"/>
        <end position="268"/>
    </location>
</feature>
<dbReference type="PANTHER" id="PTHR47691:SF3">
    <property type="entry name" value="HTH-TYPE TRANSCRIPTIONAL REGULATOR RV0890C-RELATED"/>
    <property type="match status" value="1"/>
</dbReference>
<dbReference type="Pfam" id="PF25872">
    <property type="entry name" value="HTH_77"/>
    <property type="match status" value="1"/>
</dbReference>
<keyword evidence="3" id="KW-0723">Serine/threonine-protein kinase</keyword>
<dbReference type="Gene3D" id="1.25.40.10">
    <property type="entry name" value="Tetratricopeptide repeat domain"/>
    <property type="match status" value="2"/>
</dbReference>
<dbReference type="GO" id="GO:0006355">
    <property type="term" value="P:regulation of DNA-templated transcription"/>
    <property type="evidence" value="ECO:0007669"/>
    <property type="project" value="InterPro"/>
</dbReference>
<dbReference type="AlphaFoldDB" id="A0A402CZ35"/>
<dbReference type="PANTHER" id="PTHR47691">
    <property type="entry name" value="REGULATOR-RELATED"/>
    <property type="match status" value="1"/>
</dbReference>
<dbReference type="GO" id="GO:0003677">
    <property type="term" value="F:DNA binding"/>
    <property type="evidence" value="ECO:0007669"/>
    <property type="project" value="InterPro"/>
</dbReference>
<keyword evidence="3" id="KW-0418">Kinase</keyword>
<dbReference type="RefSeq" id="WP_165864349.1">
    <property type="nucleotide sequence ID" value="NZ_AP025739.1"/>
</dbReference>
<dbReference type="Gene3D" id="1.10.10.10">
    <property type="entry name" value="Winged helix-like DNA-binding domain superfamily/Winged helix DNA-binding domain"/>
    <property type="match status" value="1"/>
</dbReference>
<gene>
    <name evidence="3" type="ORF">CCAX7_16090</name>
</gene>
<keyword evidence="1" id="KW-0175">Coiled coil</keyword>
<dbReference type="GO" id="GO:0043531">
    <property type="term" value="F:ADP binding"/>
    <property type="evidence" value="ECO:0007669"/>
    <property type="project" value="InterPro"/>
</dbReference>
<dbReference type="InterPro" id="IPR058852">
    <property type="entry name" value="HTH_77"/>
</dbReference>